<comment type="caution">
    <text evidence="1">The sequence shown here is derived from an EMBL/GenBank/DDBJ whole genome shotgun (WGS) entry which is preliminary data.</text>
</comment>
<protein>
    <submittedName>
        <fullName evidence="1">Uncharacterized protein</fullName>
    </submittedName>
</protein>
<evidence type="ECO:0000313" key="2">
    <source>
        <dbReference type="Proteomes" id="UP000283269"/>
    </source>
</evidence>
<sequence>MSPAERRQMLHMSDCGGWWLTHISESLLVVEAENKKDIASDAMKWHGMDVHRKARSFTGFV</sequence>
<organism evidence="1 2">
    <name type="scientific">Psilocybe cyanescens</name>
    <dbReference type="NCBI Taxonomy" id="93625"/>
    <lineage>
        <taxon>Eukaryota</taxon>
        <taxon>Fungi</taxon>
        <taxon>Dikarya</taxon>
        <taxon>Basidiomycota</taxon>
        <taxon>Agaricomycotina</taxon>
        <taxon>Agaricomycetes</taxon>
        <taxon>Agaricomycetidae</taxon>
        <taxon>Agaricales</taxon>
        <taxon>Agaricineae</taxon>
        <taxon>Strophariaceae</taxon>
        <taxon>Psilocybe</taxon>
    </lineage>
</organism>
<dbReference type="InParanoid" id="A0A409XV85"/>
<gene>
    <name evidence="1" type="ORF">CVT25_011432</name>
</gene>
<dbReference type="AlphaFoldDB" id="A0A409XV85"/>
<accession>A0A409XV85</accession>
<dbReference type="Proteomes" id="UP000283269">
    <property type="component" value="Unassembled WGS sequence"/>
</dbReference>
<evidence type="ECO:0000313" key="1">
    <source>
        <dbReference type="EMBL" id="PPQ94617.1"/>
    </source>
</evidence>
<dbReference type="EMBL" id="NHYD01000282">
    <property type="protein sequence ID" value="PPQ94617.1"/>
    <property type="molecule type" value="Genomic_DNA"/>
</dbReference>
<proteinExistence type="predicted"/>
<keyword evidence="2" id="KW-1185">Reference proteome</keyword>
<name>A0A409XV85_PSICY</name>
<reference evidence="1 2" key="1">
    <citation type="journal article" date="2018" name="Evol. Lett.">
        <title>Horizontal gene cluster transfer increased hallucinogenic mushroom diversity.</title>
        <authorList>
            <person name="Reynolds H.T."/>
            <person name="Vijayakumar V."/>
            <person name="Gluck-Thaler E."/>
            <person name="Korotkin H.B."/>
            <person name="Matheny P.B."/>
            <person name="Slot J.C."/>
        </authorList>
    </citation>
    <scope>NUCLEOTIDE SEQUENCE [LARGE SCALE GENOMIC DNA]</scope>
    <source>
        <strain evidence="1 2">2631</strain>
    </source>
</reference>